<name>C6AS80_RHILS</name>
<feature type="DNA-binding region" description="H-T-H motif" evidence="4">
    <location>
        <begin position="48"/>
        <end position="67"/>
    </location>
</feature>
<dbReference type="PANTHER" id="PTHR47506">
    <property type="entry name" value="TRANSCRIPTIONAL REGULATORY PROTEIN"/>
    <property type="match status" value="1"/>
</dbReference>
<evidence type="ECO:0000259" key="5">
    <source>
        <dbReference type="PROSITE" id="PS50977"/>
    </source>
</evidence>
<dbReference type="Gene3D" id="1.10.357.10">
    <property type="entry name" value="Tetracycline Repressor, domain 2"/>
    <property type="match status" value="1"/>
</dbReference>
<dbReference type="SUPFAM" id="SSF48498">
    <property type="entry name" value="Tetracyclin repressor-like, C-terminal domain"/>
    <property type="match status" value="1"/>
</dbReference>
<proteinExistence type="predicted"/>
<dbReference type="PROSITE" id="PS50977">
    <property type="entry name" value="HTH_TETR_2"/>
    <property type="match status" value="1"/>
</dbReference>
<dbReference type="InterPro" id="IPR011075">
    <property type="entry name" value="TetR_C"/>
</dbReference>
<dbReference type="Pfam" id="PF16925">
    <property type="entry name" value="TetR_C_13"/>
    <property type="match status" value="1"/>
</dbReference>
<feature type="domain" description="HTH tetR-type" evidence="5">
    <location>
        <begin position="25"/>
        <end position="85"/>
    </location>
</feature>
<dbReference type="InterPro" id="IPR001647">
    <property type="entry name" value="HTH_TetR"/>
</dbReference>
<evidence type="ECO:0000313" key="6">
    <source>
        <dbReference type="EMBL" id="ACS55255.1"/>
    </source>
</evidence>
<dbReference type="Pfam" id="PF00440">
    <property type="entry name" value="TetR_N"/>
    <property type="match status" value="1"/>
</dbReference>
<keyword evidence="1" id="KW-0805">Transcription regulation</keyword>
<keyword evidence="2 4" id="KW-0238">DNA-binding</keyword>
<dbReference type="InterPro" id="IPR036271">
    <property type="entry name" value="Tet_transcr_reg_TetR-rel_C_sf"/>
</dbReference>
<evidence type="ECO:0000256" key="2">
    <source>
        <dbReference type="ARBA" id="ARBA00023125"/>
    </source>
</evidence>
<dbReference type="HOGENOM" id="CLU_069356_28_0_5"/>
<organism evidence="6 7">
    <name type="scientific">Rhizobium leguminosarum bv. trifolii (strain WSM1325)</name>
    <dbReference type="NCBI Taxonomy" id="395491"/>
    <lineage>
        <taxon>Bacteria</taxon>
        <taxon>Pseudomonadati</taxon>
        <taxon>Pseudomonadota</taxon>
        <taxon>Alphaproteobacteria</taxon>
        <taxon>Hyphomicrobiales</taxon>
        <taxon>Rhizobiaceae</taxon>
        <taxon>Rhizobium/Agrobacterium group</taxon>
        <taxon>Rhizobium</taxon>
    </lineage>
</organism>
<keyword evidence="3" id="KW-0804">Transcription</keyword>
<gene>
    <name evidence="6" type="ordered locus">Rleg_0959</name>
</gene>
<dbReference type="InterPro" id="IPR009057">
    <property type="entry name" value="Homeodomain-like_sf"/>
</dbReference>
<dbReference type="SUPFAM" id="SSF46689">
    <property type="entry name" value="Homeodomain-like"/>
    <property type="match status" value="1"/>
</dbReference>
<evidence type="ECO:0000256" key="1">
    <source>
        <dbReference type="ARBA" id="ARBA00023015"/>
    </source>
</evidence>
<dbReference type="PANTHER" id="PTHR47506:SF1">
    <property type="entry name" value="HTH-TYPE TRANSCRIPTIONAL REGULATOR YJDC"/>
    <property type="match status" value="1"/>
</dbReference>
<dbReference type="GO" id="GO:0003677">
    <property type="term" value="F:DNA binding"/>
    <property type="evidence" value="ECO:0007669"/>
    <property type="project" value="UniProtKB-UniRule"/>
</dbReference>
<sequence>MTLVKNLMRNGTNMKDEKKRGRPRAFDTKAALGKARDVFWDRGFAAASLDNLSAATNLNRPSLYGAFGDKEDLYLDTLEGYRQDGMNTLAEALDPSLPLRDNIARVYAGALAIYLHGETAARGCLLIGTASAEAVQHERVREVLGRSLNDFDDEIEKRMRLAVEKGELPRSADPQMLARLASAVMHSLAVRARAGDSRETLEAIARSGVELICGSANNP</sequence>
<dbReference type="KEGG" id="rlg:Rleg_0959"/>
<protein>
    <submittedName>
        <fullName evidence="6">Transcriptional regulator, TetR family</fullName>
    </submittedName>
</protein>
<evidence type="ECO:0000313" key="7">
    <source>
        <dbReference type="Proteomes" id="UP000002256"/>
    </source>
</evidence>
<reference evidence="6 7" key="1">
    <citation type="journal article" date="2010" name="Stand. Genomic Sci.">
        <title>Complete genome sequence of Rhizobium leguminosarum bv. trifolii strain WSM1325, an effective microsymbiont of annual Mediterranean clovers.</title>
        <authorList>
            <person name="Reeve W."/>
            <person name="O'Hara G."/>
            <person name="Chain P."/>
            <person name="Ardley J."/>
            <person name="Brau L."/>
            <person name="Nandesena K."/>
            <person name="Tiwari R."/>
            <person name="Copeland A."/>
            <person name="Nolan M."/>
            <person name="Han C."/>
            <person name="Brettin T."/>
            <person name="Land M."/>
            <person name="Ovchinikova G."/>
            <person name="Ivanova N."/>
            <person name="Mavromatis K."/>
            <person name="Markowitz V."/>
            <person name="Kyrpides N."/>
            <person name="Melino V."/>
            <person name="Denton M."/>
            <person name="Yates R."/>
            <person name="Howieson J."/>
        </authorList>
    </citation>
    <scope>NUCLEOTIDE SEQUENCE [LARGE SCALE GENOMIC DNA]</scope>
    <source>
        <strain evidence="6 7">WSM1325</strain>
    </source>
</reference>
<evidence type="ECO:0000256" key="4">
    <source>
        <dbReference type="PROSITE-ProRule" id="PRU00335"/>
    </source>
</evidence>
<dbReference type="EMBL" id="CP001622">
    <property type="protein sequence ID" value="ACS55255.1"/>
    <property type="molecule type" value="Genomic_DNA"/>
</dbReference>
<evidence type="ECO:0000256" key="3">
    <source>
        <dbReference type="ARBA" id="ARBA00023163"/>
    </source>
</evidence>
<dbReference type="AlphaFoldDB" id="C6AS80"/>
<dbReference type="Gene3D" id="1.10.10.60">
    <property type="entry name" value="Homeodomain-like"/>
    <property type="match status" value="1"/>
</dbReference>
<dbReference type="InterPro" id="IPR023772">
    <property type="entry name" value="DNA-bd_HTH_TetR-type_CS"/>
</dbReference>
<dbReference type="Proteomes" id="UP000002256">
    <property type="component" value="Chromosome"/>
</dbReference>
<dbReference type="PROSITE" id="PS01081">
    <property type="entry name" value="HTH_TETR_1"/>
    <property type="match status" value="1"/>
</dbReference>
<accession>C6AS80</accession>